<reference evidence="3 4" key="1">
    <citation type="submission" date="2016-08" db="EMBL/GenBank/DDBJ databases">
        <title>New Insights into Marine Group III Euryarchaeota, from dark to light.</title>
        <authorList>
            <person name="Haro-Moreno J.M."/>
            <person name="Rodriguez-Valera F."/>
            <person name="Lopez-Garcia P."/>
            <person name="Moreira D."/>
            <person name="Martin-Cuadrado A.B."/>
        </authorList>
    </citation>
    <scope>NUCLEOTIDE SEQUENCE [LARGE SCALE GENOMIC DNA]</scope>
    <source>
        <strain evidence="3">CG-Bathy1</strain>
    </source>
</reference>
<evidence type="ECO:0000313" key="4">
    <source>
        <dbReference type="Proteomes" id="UP000183815"/>
    </source>
</evidence>
<evidence type="ECO:0000256" key="2">
    <source>
        <dbReference type="SAM" id="Phobius"/>
    </source>
</evidence>
<keyword evidence="2" id="KW-1133">Transmembrane helix</keyword>
<evidence type="ECO:0000256" key="1">
    <source>
        <dbReference type="SAM" id="MobiDB-lite"/>
    </source>
</evidence>
<sequence length="227" mass="24629">MVGKKRRKNRPSQSRESKTIKVLILIAISSALITILMISEGILSTNQGSMGLVVILSLIFLFLGRDRNNISRKRGSKRRSAPQTTTAQQSPDSSGGLTIEATSPTTDGVSEPITTPKPQLVRAARRKREYVSYPINLEGGSYADTYLQLNKDKVLKLRSALWDGKGLLALPGQSIPSLEVTEEVITSPEPTPATVAEPAATITPAVEPITPAPTEAEVDSDFDFEWE</sequence>
<proteinExistence type="predicted"/>
<comment type="caution">
    <text evidence="3">The sequence shown here is derived from an EMBL/GenBank/DDBJ whole genome shotgun (WGS) entry which is preliminary data.</text>
</comment>
<dbReference type="EMBL" id="MIYU01000001">
    <property type="protein sequence ID" value="OIR20263.1"/>
    <property type="molecule type" value="Genomic_DNA"/>
</dbReference>
<feature type="transmembrane region" description="Helical" evidence="2">
    <location>
        <begin position="45"/>
        <end position="64"/>
    </location>
</feature>
<keyword evidence="2" id="KW-0812">Transmembrane</keyword>
<evidence type="ECO:0000313" key="3">
    <source>
        <dbReference type="EMBL" id="OIR20263.1"/>
    </source>
</evidence>
<accession>A0A1J5TH40</accession>
<dbReference type="AlphaFoldDB" id="A0A1J5TH40"/>
<organism evidence="3 4">
    <name type="scientific">Marine Group III euryarchaeote CG-Bathy1</name>
    <dbReference type="NCBI Taxonomy" id="1889001"/>
    <lineage>
        <taxon>Archaea</taxon>
        <taxon>Methanobacteriati</taxon>
        <taxon>Thermoplasmatota</taxon>
        <taxon>Thermoplasmata</taxon>
        <taxon>Candidatus Thermoprofundales</taxon>
    </lineage>
</organism>
<feature type="region of interest" description="Disordered" evidence="1">
    <location>
        <begin position="72"/>
        <end position="118"/>
    </location>
</feature>
<protein>
    <submittedName>
        <fullName evidence="3">Uncharacterized protein</fullName>
    </submittedName>
</protein>
<dbReference type="Proteomes" id="UP000183815">
    <property type="component" value="Unassembled WGS sequence"/>
</dbReference>
<name>A0A1J5TH40_9ARCH</name>
<gene>
    <name evidence="3" type="ORF">BEU04_00160</name>
</gene>
<feature type="compositionally biased region" description="Polar residues" evidence="1">
    <location>
        <begin position="81"/>
        <end position="117"/>
    </location>
</feature>
<feature type="transmembrane region" description="Helical" evidence="2">
    <location>
        <begin position="20"/>
        <end position="39"/>
    </location>
</feature>
<keyword evidence="2" id="KW-0472">Membrane</keyword>